<dbReference type="Proteomes" id="UP000464675">
    <property type="component" value="Chromosome"/>
</dbReference>
<dbReference type="InterPro" id="IPR045214">
    <property type="entry name" value="Surf1/Surf4"/>
</dbReference>
<proteinExistence type="inferred from homology"/>
<dbReference type="CDD" id="cd06662">
    <property type="entry name" value="SURF1"/>
    <property type="match status" value="1"/>
</dbReference>
<keyword evidence="5 6" id="KW-0472">Membrane</keyword>
<comment type="subcellular location">
    <subcellularLocation>
        <location evidence="6">Cell membrane</location>
        <topology evidence="6">Multi-pass membrane protein</topology>
    </subcellularLocation>
    <subcellularLocation>
        <location evidence="1">Membrane</location>
    </subcellularLocation>
</comment>
<dbReference type="Proteomes" id="UP000563601">
    <property type="component" value="Unassembled WGS sequence"/>
</dbReference>
<dbReference type="InterPro" id="IPR002994">
    <property type="entry name" value="Surf1/Shy1"/>
</dbReference>
<evidence type="ECO:0000256" key="2">
    <source>
        <dbReference type="ARBA" id="ARBA00007165"/>
    </source>
</evidence>
<evidence type="ECO:0000256" key="3">
    <source>
        <dbReference type="ARBA" id="ARBA00022692"/>
    </source>
</evidence>
<evidence type="ECO:0000256" key="7">
    <source>
        <dbReference type="SAM" id="MobiDB-lite"/>
    </source>
</evidence>
<evidence type="ECO:0000256" key="6">
    <source>
        <dbReference type="RuleBase" id="RU363076"/>
    </source>
</evidence>
<evidence type="ECO:0000313" key="8">
    <source>
        <dbReference type="EMBL" id="MBB5211805.1"/>
    </source>
</evidence>
<dbReference type="PROSITE" id="PS50895">
    <property type="entry name" value="SURF1"/>
    <property type="match status" value="1"/>
</dbReference>
<accession>A0A6P1TG29</accession>
<evidence type="ECO:0000256" key="5">
    <source>
        <dbReference type="ARBA" id="ARBA00023136"/>
    </source>
</evidence>
<feature type="transmembrane region" description="Helical" evidence="6">
    <location>
        <begin position="41"/>
        <end position="62"/>
    </location>
</feature>
<protein>
    <recommendedName>
        <fullName evidence="6">SURF1-like protein</fullName>
    </recommendedName>
</protein>
<dbReference type="EMBL" id="CP047491">
    <property type="protein sequence ID" value="QHQ40603.1"/>
    <property type="molecule type" value="Genomic_DNA"/>
</dbReference>
<dbReference type="AlphaFoldDB" id="A0A6P1TG29"/>
<evidence type="ECO:0000256" key="4">
    <source>
        <dbReference type="ARBA" id="ARBA00022989"/>
    </source>
</evidence>
<reference evidence="9 10" key="1">
    <citation type="submission" date="2020-01" db="EMBL/GenBank/DDBJ databases">
        <title>The possibility of degradation of plastic by Microbulbifer hydrolyticus IRE-31.</title>
        <authorList>
            <person name="Liu L."/>
        </authorList>
    </citation>
    <scope>NUCLEOTIDE SEQUENCE [LARGE SCALE GENOMIC DNA]</scope>
    <source>
        <strain evidence="9 10">IRE-31</strain>
    </source>
</reference>
<organism evidence="8 11">
    <name type="scientific">Microbulbifer hydrolyticus</name>
    <dbReference type="NCBI Taxonomy" id="48074"/>
    <lineage>
        <taxon>Bacteria</taxon>
        <taxon>Pseudomonadati</taxon>
        <taxon>Pseudomonadota</taxon>
        <taxon>Gammaproteobacteria</taxon>
        <taxon>Cellvibrionales</taxon>
        <taxon>Microbulbiferaceae</taxon>
        <taxon>Microbulbifer</taxon>
    </lineage>
</organism>
<name>A0A6P1TG29_9GAMM</name>
<dbReference type="RefSeq" id="WP_161859894.1">
    <property type="nucleotide sequence ID" value="NZ_CP047491.1"/>
</dbReference>
<evidence type="ECO:0000313" key="10">
    <source>
        <dbReference type="Proteomes" id="UP000464675"/>
    </source>
</evidence>
<dbReference type="Pfam" id="PF02104">
    <property type="entry name" value="SURF1"/>
    <property type="match status" value="1"/>
</dbReference>
<comment type="similarity">
    <text evidence="2 6">Belongs to the SURF1 family.</text>
</comment>
<dbReference type="GO" id="GO:0005886">
    <property type="term" value="C:plasma membrane"/>
    <property type="evidence" value="ECO:0007669"/>
    <property type="project" value="UniProtKB-SubCell"/>
</dbReference>
<evidence type="ECO:0000313" key="9">
    <source>
        <dbReference type="EMBL" id="QHQ40603.1"/>
    </source>
</evidence>
<feature type="transmembrane region" description="Helical" evidence="6">
    <location>
        <begin position="244"/>
        <end position="265"/>
    </location>
</feature>
<dbReference type="OrthoDB" id="9789940at2"/>
<evidence type="ECO:0000313" key="11">
    <source>
        <dbReference type="Proteomes" id="UP000563601"/>
    </source>
</evidence>
<keyword evidence="3 6" id="KW-0812">Transmembrane</keyword>
<evidence type="ECO:0000256" key="1">
    <source>
        <dbReference type="ARBA" id="ARBA00004370"/>
    </source>
</evidence>
<keyword evidence="4 6" id="KW-1133">Transmembrane helix</keyword>
<keyword evidence="6" id="KW-1003">Cell membrane</keyword>
<gene>
    <name evidence="9" type="ORF">GTQ55_17535</name>
    <name evidence="8" type="ORF">HNQ53_002023</name>
</gene>
<feature type="region of interest" description="Disordered" evidence="7">
    <location>
        <begin position="1"/>
        <end position="28"/>
    </location>
</feature>
<dbReference type="PANTHER" id="PTHR23427:SF2">
    <property type="entry name" value="SURFEIT LOCUS PROTEIN 1"/>
    <property type="match status" value="1"/>
</dbReference>
<dbReference type="PANTHER" id="PTHR23427">
    <property type="entry name" value="SURFEIT LOCUS PROTEIN"/>
    <property type="match status" value="1"/>
</dbReference>
<dbReference type="EMBL" id="JACHHR010000002">
    <property type="protein sequence ID" value="MBB5211805.1"/>
    <property type="molecule type" value="Genomic_DNA"/>
</dbReference>
<keyword evidence="10" id="KW-1185">Reference proteome</keyword>
<reference evidence="8 11" key="2">
    <citation type="submission" date="2020-08" db="EMBL/GenBank/DDBJ databases">
        <title>Genomic Encyclopedia of Type Strains, Phase IV (KMG-IV): sequencing the most valuable type-strain genomes for metagenomic binning, comparative biology and taxonomic classification.</title>
        <authorList>
            <person name="Goeker M."/>
        </authorList>
    </citation>
    <scope>NUCLEOTIDE SEQUENCE [LARGE SCALE GENOMIC DNA]</scope>
    <source>
        <strain evidence="8 11">DSM 11525</strain>
    </source>
</reference>
<sequence>MTVPKKSSLKDDSALISGTESPSTDMGEPSRAASVAFIRSWPLSLLCLCLFPLLIGLGNWQLQRAGEKQQILDTVDARLSSQPVKITELTTPQTYTPVRLLGFYTDEYLYLDNRTRNGRVGYEILQVFETGDSERGKSRWLINRGWLPAGRDRTQLPEVAYPLAAKVITGFLYPVGESTGDVPGGTPSKVVSHARIQALDTHLGRQLSLQFPQWHIRLSADSDTALLTDWQLVSTNPQKHRGYAVQWFSMAAALFVLWLLAATNLRERIRQKWFKKPTEKR</sequence>